<dbReference type="InterPro" id="IPR055499">
    <property type="entry name" value="DUF7071"/>
</dbReference>
<dbReference type="GO" id="GO:0005634">
    <property type="term" value="C:nucleus"/>
    <property type="evidence" value="ECO:0007669"/>
    <property type="project" value="TreeGrafter"/>
</dbReference>
<reference evidence="11 12" key="2">
    <citation type="submission" date="2015-05" db="EMBL/GenBank/DDBJ databases">
        <authorList>
            <person name="Morales-Cruz A."/>
            <person name="Amrine K.C."/>
            <person name="Cantu D."/>
        </authorList>
    </citation>
    <scope>NUCLEOTIDE SEQUENCE [LARGE SCALE GENOMIC DNA]</scope>
    <source>
        <strain evidence="11">UCRPC4</strain>
    </source>
</reference>
<dbReference type="Pfam" id="PF00628">
    <property type="entry name" value="PHD"/>
    <property type="match status" value="1"/>
</dbReference>
<dbReference type="FunFam" id="3.30.40.10:FF:000560">
    <property type="entry name" value="Putative PHD finger domain protein"/>
    <property type="match status" value="1"/>
</dbReference>
<dbReference type="GO" id="GO:0008270">
    <property type="term" value="F:zinc ion binding"/>
    <property type="evidence" value="ECO:0007669"/>
    <property type="project" value="UniProtKB-KW"/>
</dbReference>
<keyword evidence="4" id="KW-0479">Metal-binding</keyword>
<dbReference type="Gene3D" id="1.10.472.30">
    <property type="entry name" value="Transcription elongation factor S-II, central domain"/>
    <property type="match status" value="1"/>
</dbReference>
<keyword evidence="6" id="KW-0862">Zinc</keyword>
<evidence type="ECO:0000259" key="10">
    <source>
        <dbReference type="PROSITE" id="PS51321"/>
    </source>
</evidence>
<evidence type="ECO:0000256" key="4">
    <source>
        <dbReference type="ARBA" id="ARBA00022723"/>
    </source>
</evidence>
<feature type="region of interest" description="Disordered" evidence="8">
    <location>
        <begin position="1"/>
        <end position="27"/>
    </location>
</feature>
<proteinExistence type="inferred from homology"/>
<dbReference type="Proteomes" id="UP000053317">
    <property type="component" value="Unassembled WGS sequence"/>
</dbReference>
<dbReference type="CDD" id="cd21538">
    <property type="entry name" value="SPOC_TFIIS"/>
    <property type="match status" value="1"/>
</dbReference>
<evidence type="ECO:0000259" key="9">
    <source>
        <dbReference type="PROSITE" id="PS50016"/>
    </source>
</evidence>
<dbReference type="SUPFAM" id="SSF46942">
    <property type="entry name" value="Elongation factor TFIIS domain 2"/>
    <property type="match status" value="1"/>
</dbReference>
<dbReference type="Gene3D" id="3.30.40.10">
    <property type="entry name" value="Zinc/RING finger domain, C3HC4 (zinc finger)"/>
    <property type="match status" value="1"/>
</dbReference>
<dbReference type="InterPro" id="IPR001965">
    <property type="entry name" value="Znf_PHD"/>
</dbReference>
<evidence type="ECO:0000256" key="5">
    <source>
        <dbReference type="ARBA" id="ARBA00022771"/>
    </source>
</evidence>
<feature type="region of interest" description="Disordered" evidence="8">
    <location>
        <begin position="680"/>
        <end position="751"/>
    </location>
</feature>
<dbReference type="InterPro" id="IPR011011">
    <property type="entry name" value="Znf_FYVE_PHD"/>
</dbReference>
<dbReference type="PROSITE" id="PS50016">
    <property type="entry name" value="ZF_PHD_2"/>
    <property type="match status" value="1"/>
</dbReference>
<accession>A0A0G2FQ24</accession>
<dbReference type="GO" id="GO:0000977">
    <property type="term" value="F:RNA polymerase II transcription regulatory region sequence-specific DNA binding"/>
    <property type="evidence" value="ECO:0007669"/>
    <property type="project" value="TreeGrafter"/>
</dbReference>
<keyword evidence="12" id="KW-1185">Reference proteome</keyword>
<name>A0A0G2FQ24_PHACM</name>
<dbReference type="GO" id="GO:0031440">
    <property type="term" value="P:regulation of mRNA 3'-end processing"/>
    <property type="evidence" value="ECO:0007669"/>
    <property type="project" value="TreeGrafter"/>
</dbReference>
<dbReference type="GO" id="GO:0031564">
    <property type="term" value="P:transcription antitermination"/>
    <property type="evidence" value="ECO:0007669"/>
    <property type="project" value="TreeGrafter"/>
</dbReference>
<comment type="caution">
    <text evidence="11">The sequence shown here is derived from an EMBL/GenBank/DDBJ whole genome shotgun (WGS) entry which is preliminary data.</text>
</comment>
<evidence type="ECO:0000256" key="7">
    <source>
        <dbReference type="PROSITE-ProRule" id="PRU00146"/>
    </source>
</evidence>
<comment type="function">
    <text evidence="1">Negative regulator of transcription elongation.</text>
</comment>
<sequence>MADDNEPRRSGRATKGQYTKDRDIIEENSKRLGKGKAAKTKVVEEANEAEEIIRCVCGQYEEEEDEERDMICCDECSAWQHNDCMLLPYSTANAPDQYFCEQCRPEDHKALLDAISKGEKPWEEVAKKREDARLSKKKKGGKRGRKSGGRPSEVRSEVSQEPETQQKSAKASPVPASSGQKRKLETPSTEQTDNKKARSASAKTASPPVAKAAHGRRSNAPPVAQGQIAKTPDELANAGRKSAAKALVKLFSEQIKAAQKTGSYTPKEEHVPTAVANDLGVAVEHAMFASLVGSGDLNESYKTQLRTILHNVKSNTTLRDRILAGDLLPHALAVMSVEDMASEEQQQRDAALKAEAEKQAILTQDQGPRIRRTHKGDEYVNEADQVAAEPAYPTPARQNSHTEEATEARSPSQMTPPDPEKHLFSPSSRKPSVINTNVRRSSGAPERKSSTNFNIQDVWSSVGSPDHDQQFASVPHRPTAVPAGPGAQPDAEIDELLKDEDNESEPYSPKDATQDPEIVWNGRLDMEPIAGFRGLAKFTAGANAQGLGLSWDTLLPANISINGRIDTKRADAYLCGLRYSNTTDVIVVAIRAPDHPTERESFDKLFMYFKERDRYGVVAKHALSAVKDTYIMPIEAGATNDQKPEFLQLLDNDNIESPNPDRLLLIVFVIRFSELGQTPATGQAAHPVGASPVAPAVSQTPSQQPPYTGYNGQPTPQHQYSPTPPQAVGSNGNGTGYDNAYSPSAPYHSPQQMTSSAAAAHQVLPSDMIKTPAVQQLIYQAPNVGVAEMNVVKDCIQENPQAAVDLKVLTSMLVEKQTGGQRS</sequence>
<dbReference type="PANTHER" id="PTHR11477">
    <property type="entry name" value="TRANSCRIPTION FACTOR S-II ZINC FINGER DOMAIN-CONTAINING PROTEIN"/>
    <property type="match status" value="1"/>
</dbReference>
<evidence type="ECO:0000256" key="1">
    <source>
        <dbReference type="ARBA" id="ARBA00002311"/>
    </source>
</evidence>
<feature type="compositionally biased region" description="Polar residues" evidence="8">
    <location>
        <begin position="697"/>
        <end position="721"/>
    </location>
</feature>
<keyword evidence="5 7" id="KW-0863">Zinc-finger</keyword>
<feature type="compositionally biased region" description="Polar residues" evidence="8">
    <location>
        <begin position="425"/>
        <end position="440"/>
    </location>
</feature>
<dbReference type="Pfam" id="PF07744">
    <property type="entry name" value="SPOC"/>
    <property type="match status" value="1"/>
</dbReference>
<feature type="domain" description="PHD-type" evidence="9">
    <location>
        <begin position="52"/>
        <end position="106"/>
    </location>
</feature>
<reference evidence="11 12" key="1">
    <citation type="submission" date="2015-05" db="EMBL/GenBank/DDBJ databases">
        <title>Distinctive expansion of gene families associated with plant cell wall degradation and secondary metabolism in the genomes of grapevine trunk pathogens.</title>
        <authorList>
            <person name="Lawrence D.P."/>
            <person name="Travadon R."/>
            <person name="Rolshausen P.E."/>
            <person name="Baumgartner K."/>
        </authorList>
    </citation>
    <scope>NUCLEOTIDE SEQUENCE [LARGE SCALE GENOMIC DNA]</scope>
    <source>
        <strain evidence="11">UCRPC4</strain>
    </source>
</reference>
<dbReference type="GO" id="GO:0006368">
    <property type="term" value="P:transcription elongation by RNA polymerase II"/>
    <property type="evidence" value="ECO:0007669"/>
    <property type="project" value="TreeGrafter"/>
</dbReference>
<dbReference type="Pfam" id="PF23257">
    <property type="entry name" value="DUF7071"/>
    <property type="match status" value="1"/>
</dbReference>
<dbReference type="InterPro" id="IPR019787">
    <property type="entry name" value="Znf_PHD-finger"/>
</dbReference>
<feature type="compositionally biased region" description="Basic and acidic residues" evidence="8">
    <location>
        <begin position="18"/>
        <end position="27"/>
    </location>
</feature>
<feature type="compositionally biased region" description="Polar residues" evidence="8">
    <location>
        <begin position="450"/>
        <end position="463"/>
    </location>
</feature>
<dbReference type="InterPro" id="IPR012921">
    <property type="entry name" value="SPOC_C"/>
</dbReference>
<dbReference type="PROSITE" id="PS01359">
    <property type="entry name" value="ZF_PHD_1"/>
    <property type="match status" value="1"/>
</dbReference>
<feature type="region of interest" description="Disordered" evidence="8">
    <location>
        <begin position="122"/>
        <end position="228"/>
    </location>
</feature>
<dbReference type="GO" id="GO:0006362">
    <property type="term" value="P:transcription elongation by RNA polymerase I"/>
    <property type="evidence" value="ECO:0007669"/>
    <property type="project" value="TreeGrafter"/>
</dbReference>
<dbReference type="InterPro" id="IPR036575">
    <property type="entry name" value="TFIIS_cen_dom_sf"/>
</dbReference>
<evidence type="ECO:0000256" key="3">
    <source>
        <dbReference type="ARBA" id="ARBA00021616"/>
    </source>
</evidence>
<dbReference type="PANTHER" id="PTHR11477:SF11">
    <property type="entry name" value="TRANSCRIPTION FACTOR BYE1"/>
    <property type="match status" value="1"/>
</dbReference>
<dbReference type="InterPro" id="IPR013083">
    <property type="entry name" value="Znf_RING/FYVE/PHD"/>
</dbReference>
<dbReference type="Pfam" id="PF07500">
    <property type="entry name" value="TFIIS_M"/>
    <property type="match status" value="1"/>
</dbReference>
<protein>
    <recommendedName>
        <fullName evidence="3">Transcription factor BYE1</fullName>
    </recommendedName>
</protein>
<comment type="similarity">
    <text evidence="2">Belongs to the BYE1 family.</text>
</comment>
<dbReference type="AlphaFoldDB" id="A0A0G2FQ24"/>
<feature type="domain" description="TFIIS central" evidence="10">
    <location>
        <begin position="239"/>
        <end position="368"/>
    </location>
</feature>
<feature type="region of interest" description="Disordered" evidence="8">
    <location>
        <begin position="385"/>
        <end position="490"/>
    </location>
</feature>
<dbReference type="SMART" id="SM00510">
    <property type="entry name" value="TFS2M"/>
    <property type="match status" value="1"/>
</dbReference>
<dbReference type="PROSITE" id="PS51321">
    <property type="entry name" value="TFIIS_CENTRAL"/>
    <property type="match status" value="1"/>
</dbReference>
<organism evidence="11 12">
    <name type="scientific">Phaeomoniella chlamydospora</name>
    <name type="common">Phaeoacremonium chlamydosporum</name>
    <dbReference type="NCBI Taxonomy" id="158046"/>
    <lineage>
        <taxon>Eukaryota</taxon>
        <taxon>Fungi</taxon>
        <taxon>Dikarya</taxon>
        <taxon>Ascomycota</taxon>
        <taxon>Pezizomycotina</taxon>
        <taxon>Eurotiomycetes</taxon>
        <taxon>Chaetothyriomycetidae</taxon>
        <taxon>Phaeomoniellales</taxon>
        <taxon>Phaeomoniellaceae</taxon>
        <taxon>Phaeomoniella</taxon>
    </lineage>
</organism>
<dbReference type="InterPro" id="IPR003618">
    <property type="entry name" value="TFIIS_cen_dom"/>
</dbReference>
<evidence type="ECO:0000256" key="8">
    <source>
        <dbReference type="SAM" id="MobiDB-lite"/>
    </source>
</evidence>
<dbReference type="GO" id="GO:0001139">
    <property type="term" value="F:RNA polymerase II complex recruiting activity"/>
    <property type="evidence" value="ECO:0007669"/>
    <property type="project" value="TreeGrafter"/>
</dbReference>
<gene>
    <name evidence="11" type="ORF">UCRPC4_g06870</name>
</gene>
<dbReference type="SMART" id="SM00249">
    <property type="entry name" value="PHD"/>
    <property type="match status" value="1"/>
</dbReference>
<feature type="compositionally biased region" description="Basic residues" evidence="8">
    <location>
        <begin position="135"/>
        <end position="148"/>
    </location>
</feature>
<feature type="compositionally biased region" description="Low complexity" evidence="8">
    <location>
        <begin position="167"/>
        <end position="178"/>
    </location>
</feature>
<dbReference type="InterPro" id="IPR019786">
    <property type="entry name" value="Zinc_finger_PHD-type_CS"/>
</dbReference>
<evidence type="ECO:0000313" key="11">
    <source>
        <dbReference type="EMBL" id="KKY14043.1"/>
    </source>
</evidence>
<dbReference type="EMBL" id="LCWF01000240">
    <property type="protein sequence ID" value="KKY14043.1"/>
    <property type="molecule type" value="Genomic_DNA"/>
</dbReference>
<evidence type="ECO:0000313" key="12">
    <source>
        <dbReference type="Proteomes" id="UP000053317"/>
    </source>
</evidence>
<evidence type="ECO:0000256" key="6">
    <source>
        <dbReference type="ARBA" id="ARBA00022833"/>
    </source>
</evidence>
<dbReference type="OrthoDB" id="79252at2759"/>
<feature type="compositionally biased region" description="Basic and acidic residues" evidence="8">
    <location>
        <begin position="122"/>
        <end position="134"/>
    </location>
</feature>
<evidence type="ECO:0000256" key="2">
    <source>
        <dbReference type="ARBA" id="ARBA00011050"/>
    </source>
</evidence>
<dbReference type="SUPFAM" id="SSF57903">
    <property type="entry name" value="FYVE/PHD zinc finger"/>
    <property type="match status" value="1"/>
</dbReference>